<reference evidence="1" key="2">
    <citation type="journal article" date="2015" name="Data Brief">
        <title>Shoot transcriptome of the giant reed, Arundo donax.</title>
        <authorList>
            <person name="Barrero R.A."/>
            <person name="Guerrero F.D."/>
            <person name="Moolhuijzen P."/>
            <person name="Goolsby J.A."/>
            <person name="Tidwell J."/>
            <person name="Bellgard S.E."/>
            <person name="Bellgard M.I."/>
        </authorList>
    </citation>
    <scope>NUCLEOTIDE SEQUENCE</scope>
    <source>
        <tissue evidence="1">Shoot tissue taken approximately 20 cm above the soil surface</tissue>
    </source>
</reference>
<name>A0A0A9CUZ4_ARUDO</name>
<reference evidence="1" key="1">
    <citation type="submission" date="2014-09" db="EMBL/GenBank/DDBJ databases">
        <authorList>
            <person name="Magalhaes I.L.F."/>
            <person name="Oliveira U."/>
            <person name="Santos F.R."/>
            <person name="Vidigal T.H.D.A."/>
            <person name="Brescovit A.D."/>
            <person name="Santos A.J."/>
        </authorList>
    </citation>
    <scope>NUCLEOTIDE SEQUENCE</scope>
    <source>
        <tissue evidence="1">Shoot tissue taken approximately 20 cm above the soil surface</tissue>
    </source>
</reference>
<protein>
    <submittedName>
        <fullName evidence="1">Uncharacterized protein</fullName>
    </submittedName>
</protein>
<sequence length="54" mass="6346">MSLPQSVIASSILFHENYSNIKFVPEVQHHNMIYMRWHLGSVKSNVHTHKNVMK</sequence>
<dbReference type="AlphaFoldDB" id="A0A0A9CUZ4"/>
<evidence type="ECO:0000313" key="1">
    <source>
        <dbReference type="EMBL" id="JAD80119.1"/>
    </source>
</evidence>
<proteinExistence type="predicted"/>
<dbReference type="EMBL" id="GBRH01217776">
    <property type="protein sequence ID" value="JAD80119.1"/>
    <property type="molecule type" value="Transcribed_RNA"/>
</dbReference>
<organism evidence="1">
    <name type="scientific">Arundo donax</name>
    <name type="common">Giant reed</name>
    <name type="synonym">Donax arundinaceus</name>
    <dbReference type="NCBI Taxonomy" id="35708"/>
    <lineage>
        <taxon>Eukaryota</taxon>
        <taxon>Viridiplantae</taxon>
        <taxon>Streptophyta</taxon>
        <taxon>Embryophyta</taxon>
        <taxon>Tracheophyta</taxon>
        <taxon>Spermatophyta</taxon>
        <taxon>Magnoliopsida</taxon>
        <taxon>Liliopsida</taxon>
        <taxon>Poales</taxon>
        <taxon>Poaceae</taxon>
        <taxon>PACMAD clade</taxon>
        <taxon>Arundinoideae</taxon>
        <taxon>Arundineae</taxon>
        <taxon>Arundo</taxon>
    </lineage>
</organism>
<accession>A0A0A9CUZ4</accession>